<name>A0A2B8BBB9_9PROT</name>
<accession>A0A2B8BBB9</accession>
<dbReference type="Proteomes" id="UP000225379">
    <property type="component" value="Unassembled WGS sequence"/>
</dbReference>
<protein>
    <recommendedName>
        <fullName evidence="3">Thymidylate kinase</fullName>
    </recommendedName>
</protein>
<reference evidence="2" key="1">
    <citation type="submission" date="2017-10" db="EMBL/GenBank/DDBJ databases">
        <authorList>
            <person name="Kravchenko I.K."/>
            <person name="Grouzdev D.S."/>
        </authorList>
    </citation>
    <scope>NUCLEOTIDE SEQUENCE [LARGE SCALE GENOMIC DNA]</scope>
    <source>
        <strain evidence="2">B2</strain>
    </source>
</reference>
<dbReference type="SUPFAM" id="SSF52540">
    <property type="entry name" value="P-loop containing nucleoside triphosphate hydrolases"/>
    <property type="match status" value="1"/>
</dbReference>
<organism evidence="1 2">
    <name type="scientific">Azospirillum palustre</name>
    <dbReference type="NCBI Taxonomy" id="2044885"/>
    <lineage>
        <taxon>Bacteria</taxon>
        <taxon>Pseudomonadati</taxon>
        <taxon>Pseudomonadota</taxon>
        <taxon>Alphaproteobacteria</taxon>
        <taxon>Rhodospirillales</taxon>
        <taxon>Azospirillaceae</taxon>
        <taxon>Azospirillum</taxon>
    </lineage>
</organism>
<dbReference type="EMBL" id="PDKW01000042">
    <property type="protein sequence ID" value="PGH55225.1"/>
    <property type="molecule type" value="Genomic_DNA"/>
</dbReference>
<keyword evidence="2" id="KW-1185">Reference proteome</keyword>
<dbReference type="Gene3D" id="3.40.50.300">
    <property type="entry name" value="P-loop containing nucleotide triphosphate hydrolases"/>
    <property type="match status" value="1"/>
</dbReference>
<evidence type="ECO:0000313" key="2">
    <source>
        <dbReference type="Proteomes" id="UP000225379"/>
    </source>
</evidence>
<dbReference type="InterPro" id="IPR027417">
    <property type="entry name" value="P-loop_NTPase"/>
</dbReference>
<evidence type="ECO:0000313" key="1">
    <source>
        <dbReference type="EMBL" id="PGH55225.1"/>
    </source>
</evidence>
<dbReference type="RefSeq" id="WP_098737943.1">
    <property type="nucleotide sequence ID" value="NZ_PDKW01000042.1"/>
</dbReference>
<gene>
    <name evidence="1" type="ORF">CRT60_17970</name>
</gene>
<dbReference type="AlphaFoldDB" id="A0A2B8BBB9"/>
<sequence>MSREALLAELLRTAQGRGWHLARLDAADDPAAAFEGADADLLAGWRRWPDWLGLVRAVAERRGWKVVNAVPMGGVMAVWVADPAAGLADPSGAAQIDFHRALSARGVPFADVPALFAAATVERGVLRLRPEDARAVRSLEKWLVHGGASPVDVPAALALAALGREDGLDRAWGGPATRRFAALMVALRRRPTVVLRLAVAKILDWGRRLVRPPGILLAVSGPDGAGKSSLIAGLTAALPRRMAPGVRVFHTRPFLLPRLGVSPPPPVAVEDVAPRIPPGLVRSWIRWAIACADYWLGGLLWVRPALVAGRVVVFDRYVPDYRAAPGRRGIAVPAPALALMARFAPHPAVTVVLTAPPDVLIRRKGEATLEEAARQNRAYARLAAEQPGGLALDTGALEPAAVGLKVRAHLIEVMAVHARPDRS</sequence>
<proteinExistence type="predicted"/>
<comment type="caution">
    <text evidence="1">The sequence shown here is derived from an EMBL/GenBank/DDBJ whole genome shotgun (WGS) entry which is preliminary data.</text>
</comment>
<dbReference type="OrthoDB" id="9757917at2"/>
<evidence type="ECO:0008006" key="3">
    <source>
        <dbReference type="Google" id="ProtNLM"/>
    </source>
</evidence>